<proteinExistence type="predicted"/>
<dbReference type="Proteomes" id="UP000649617">
    <property type="component" value="Unassembled WGS sequence"/>
</dbReference>
<accession>A0A812NF43</accession>
<gene>
    <name evidence="2" type="ORF">SPIL2461_LOCUS6502</name>
</gene>
<evidence type="ECO:0000313" key="3">
    <source>
        <dbReference type="Proteomes" id="UP000649617"/>
    </source>
</evidence>
<keyword evidence="3" id="KW-1185">Reference proteome</keyword>
<evidence type="ECO:0000256" key="1">
    <source>
        <dbReference type="SAM" id="MobiDB-lite"/>
    </source>
</evidence>
<organism evidence="2 3">
    <name type="scientific">Symbiodinium pilosum</name>
    <name type="common">Dinoflagellate</name>
    <dbReference type="NCBI Taxonomy" id="2952"/>
    <lineage>
        <taxon>Eukaryota</taxon>
        <taxon>Sar</taxon>
        <taxon>Alveolata</taxon>
        <taxon>Dinophyceae</taxon>
        <taxon>Suessiales</taxon>
        <taxon>Symbiodiniaceae</taxon>
        <taxon>Symbiodinium</taxon>
    </lineage>
</organism>
<comment type="caution">
    <text evidence="2">The sequence shown here is derived from an EMBL/GenBank/DDBJ whole genome shotgun (WGS) entry which is preliminary data.</text>
</comment>
<dbReference type="OrthoDB" id="486832at2759"/>
<protein>
    <submittedName>
        <fullName evidence="2">Uncharacterized protein</fullName>
    </submittedName>
</protein>
<name>A0A812NF43_SYMPI</name>
<evidence type="ECO:0000313" key="2">
    <source>
        <dbReference type="EMBL" id="CAE7289273.1"/>
    </source>
</evidence>
<dbReference type="AlphaFoldDB" id="A0A812NF43"/>
<feature type="non-terminal residue" evidence="2">
    <location>
        <position position="1"/>
    </location>
</feature>
<reference evidence="2" key="1">
    <citation type="submission" date="2021-02" db="EMBL/GenBank/DDBJ databases">
        <authorList>
            <person name="Dougan E. K."/>
            <person name="Rhodes N."/>
            <person name="Thang M."/>
            <person name="Chan C."/>
        </authorList>
    </citation>
    <scope>NUCLEOTIDE SEQUENCE</scope>
</reference>
<dbReference type="EMBL" id="CAJNIZ010009846">
    <property type="protein sequence ID" value="CAE7289273.1"/>
    <property type="molecule type" value="Genomic_DNA"/>
</dbReference>
<feature type="region of interest" description="Disordered" evidence="1">
    <location>
        <begin position="124"/>
        <end position="166"/>
    </location>
</feature>
<sequence>AEVIPLPEHIAGDCKAAAAVKIAGTELLIRMDQKEPGDAESARCLSLLASSDSGETWEALESILRRRRLHKVVRAAPIATRTVEFAPDEALQAQAQVAASAKHQPKSLSLAELANLPLEQPSCRLSGLHRPPKVGFDRPVPQLQASSETGMYHHKASPLASSSSHR</sequence>